<organism evidence="1 2">
    <name type="scientific">Irpex rosettiformis</name>
    <dbReference type="NCBI Taxonomy" id="378272"/>
    <lineage>
        <taxon>Eukaryota</taxon>
        <taxon>Fungi</taxon>
        <taxon>Dikarya</taxon>
        <taxon>Basidiomycota</taxon>
        <taxon>Agaricomycotina</taxon>
        <taxon>Agaricomycetes</taxon>
        <taxon>Polyporales</taxon>
        <taxon>Irpicaceae</taxon>
        <taxon>Irpex</taxon>
    </lineage>
</organism>
<accession>A0ACB8UK67</accession>
<protein>
    <submittedName>
        <fullName evidence="1">Uncharacterized protein</fullName>
    </submittedName>
</protein>
<gene>
    <name evidence="1" type="ORF">BDY19DRAFT_914582</name>
</gene>
<comment type="caution">
    <text evidence="1">The sequence shown here is derived from an EMBL/GenBank/DDBJ whole genome shotgun (WGS) entry which is preliminary data.</text>
</comment>
<evidence type="ECO:0000313" key="2">
    <source>
        <dbReference type="Proteomes" id="UP001055072"/>
    </source>
</evidence>
<dbReference type="Proteomes" id="UP001055072">
    <property type="component" value="Unassembled WGS sequence"/>
</dbReference>
<keyword evidence="2" id="KW-1185">Reference proteome</keyword>
<dbReference type="EMBL" id="MU274900">
    <property type="protein sequence ID" value="KAI0094782.1"/>
    <property type="molecule type" value="Genomic_DNA"/>
</dbReference>
<sequence length="244" mass="26957">MLPATSQKSKGNMGALEGFHATSYVKCSICEKIYKIQGIGSHRKKCKKEQRREKMFAERRAKRALANDTKLAQIPTEKGKHAQNPDLDVNTPANTTLSGPDAGPSGLPPTDVSSSTVPDTGPSTQRLPQVDDTKVEGHRTTDIPAYAVELDNPQQDPNMPNSAADSSPPNRPLPLFLTRADFEFAEFVHEAGLNEDQVMRLLDLIARITAQKDQFTLKTSGDVERVWEMAKKCYPIIPTLRVME</sequence>
<name>A0ACB8UK67_9APHY</name>
<evidence type="ECO:0000313" key="1">
    <source>
        <dbReference type="EMBL" id="KAI0094782.1"/>
    </source>
</evidence>
<proteinExistence type="predicted"/>
<reference evidence="1" key="1">
    <citation type="journal article" date="2021" name="Environ. Microbiol.">
        <title>Gene family expansions and transcriptome signatures uncover fungal adaptations to wood decay.</title>
        <authorList>
            <person name="Hage H."/>
            <person name="Miyauchi S."/>
            <person name="Viragh M."/>
            <person name="Drula E."/>
            <person name="Min B."/>
            <person name="Chaduli D."/>
            <person name="Navarro D."/>
            <person name="Favel A."/>
            <person name="Norest M."/>
            <person name="Lesage-Meessen L."/>
            <person name="Balint B."/>
            <person name="Merenyi Z."/>
            <person name="de Eugenio L."/>
            <person name="Morin E."/>
            <person name="Martinez A.T."/>
            <person name="Baldrian P."/>
            <person name="Stursova M."/>
            <person name="Martinez M.J."/>
            <person name="Novotny C."/>
            <person name="Magnuson J.K."/>
            <person name="Spatafora J.W."/>
            <person name="Maurice S."/>
            <person name="Pangilinan J."/>
            <person name="Andreopoulos W."/>
            <person name="LaButti K."/>
            <person name="Hundley H."/>
            <person name="Na H."/>
            <person name="Kuo A."/>
            <person name="Barry K."/>
            <person name="Lipzen A."/>
            <person name="Henrissat B."/>
            <person name="Riley R."/>
            <person name="Ahrendt S."/>
            <person name="Nagy L.G."/>
            <person name="Grigoriev I.V."/>
            <person name="Martin F."/>
            <person name="Rosso M.N."/>
        </authorList>
    </citation>
    <scope>NUCLEOTIDE SEQUENCE</scope>
    <source>
        <strain evidence="1">CBS 384.51</strain>
    </source>
</reference>